<dbReference type="RefSeq" id="WP_173271365.1">
    <property type="nucleotide sequence ID" value="NZ_JABMKV010000002.1"/>
</dbReference>
<evidence type="ECO:0000313" key="2">
    <source>
        <dbReference type="EMBL" id="NQX31848.1"/>
    </source>
</evidence>
<dbReference type="EMBL" id="JABMKV010000002">
    <property type="protein sequence ID" value="NQX31848.1"/>
    <property type="molecule type" value="Genomic_DNA"/>
</dbReference>
<comment type="caution">
    <text evidence="2">The sequence shown here is derived from an EMBL/GenBank/DDBJ whole genome shotgun (WGS) entry which is preliminary data.</text>
</comment>
<keyword evidence="1" id="KW-0732">Signal</keyword>
<sequence>MKKLSNVSPFLLLLFPVFIMMVLAFATSTNTNQDEEVALKNNTPTNTIVKATTAILK</sequence>
<accession>A0ABX2DCM7</accession>
<feature type="signal peptide" evidence="1">
    <location>
        <begin position="1"/>
        <end position="26"/>
    </location>
</feature>
<evidence type="ECO:0000313" key="3">
    <source>
        <dbReference type="Proteomes" id="UP000762110"/>
    </source>
</evidence>
<evidence type="ECO:0000256" key="1">
    <source>
        <dbReference type="SAM" id="SignalP"/>
    </source>
</evidence>
<gene>
    <name evidence="2" type="ORF">HQN85_08930</name>
</gene>
<reference evidence="2 3" key="1">
    <citation type="submission" date="2020-05" db="EMBL/GenBank/DDBJ databases">
        <title>Description of Pedobacter foliorum sp. nov.</title>
        <authorList>
            <person name="Qi S."/>
            <person name="Carlier A."/>
            <person name="Cnockaert M."/>
            <person name="Vandamme P."/>
        </authorList>
    </citation>
    <scope>NUCLEOTIDE SEQUENCE [LARGE SCALE GENOMIC DNA]</scope>
    <source>
        <strain evidence="2 3">LMG 31300</strain>
    </source>
</reference>
<dbReference type="Proteomes" id="UP000762110">
    <property type="component" value="Unassembled WGS sequence"/>
</dbReference>
<proteinExistence type="predicted"/>
<protein>
    <submittedName>
        <fullName evidence="2">Uncharacterized protein</fullName>
    </submittedName>
</protein>
<name>A0ABX2DCM7_9SPHI</name>
<feature type="chain" id="PRO_5047347544" evidence="1">
    <location>
        <begin position="27"/>
        <end position="57"/>
    </location>
</feature>
<organism evidence="2 3">
    <name type="scientific">Pedobacter boryungensis</name>
    <dbReference type="NCBI Taxonomy" id="869962"/>
    <lineage>
        <taxon>Bacteria</taxon>
        <taxon>Pseudomonadati</taxon>
        <taxon>Bacteroidota</taxon>
        <taxon>Sphingobacteriia</taxon>
        <taxon>Sphingobacteriales</taxon>
        <taxon>Sphingobacteriaceae</taxon>
        <taxon>Pedobacter</taxon>
    </lineage>
</organism>
<keyword evidence="3" id="KW-1185">Reference proteome</keyword>